<dbReference type="EMBL" id="JBHSYM010000063">
    <property type="protein sequence ID" value="MFC7015498.1"/>
    <property type="molecule type" value="Genomic_DNA"/>
</dbReference>
<name>A0ABW2E8U4_9ACTN</name>
<organism evidence="2 3">
    <name type="scientific">Streptomyces viridiviolaceus</name>
    <dbReference type="NCBI Taxonomy" id="68282"/>
    <lineage>
        <taxon>Bacteria</taxon>
        <taxon>Bacillati</taxon>
        <taxon>Actinomycetota</taxon>
        <taxon>Actinomycetes</taxon>
        <taxon>Kitasatosporales</taxon>
        <taxon>Streptomycetaceae</taxon>
        <taxon>Streptomyces</taxon>
    </lineage>
</organism>
<evidence type="ECO:0000313" key="2">
    <source>
        <dbReference type="EMBL" id="MFC7015498.1"/>
    </source>
</evidence>
<dbReference type="Proteomes" id="UP001596409">
    <property type="component" value="Unassembled WGS sequence"/>
</dbReference>
<evidence type="ECO:0000313" key="3">
    <source>
        <dbReference type="Proteomes" id="UP001596409"/>
    </source>
</evidence>
<dbReference type="Pfam" id="PF19746">
    <property type="entry name" value="DUF6233"/>
    <property type="match status" value="1"/>
</dbReference>
<gene>
    <name evidence="2" type="ORF">ACFQMH_28105</name>
</gene>
<reference evidence="3" key="1">
    <citation type="journal article" date="2019" name="Int. J. Syst. Evol. Microbiol.">
        <title>The Global Catalogue of Microorganisms (GCM) 10K type strain sequencing project: providing services to taxonomists for standard genome sequencing and annotation.</title>
        <authorList>
            <consortium name="The Broad Institute Genomics Platform"/>
            <consortium name="The Broad Institute Genome Sequencing Center for Infectious Disease"/>
            <person name="Wu L."/>
            <person name="Ma J."/>
        </authorList>
    </citation>
    <scope>NUCLEOTIDE SEQUENCE [LARGE SCALE GENOMIC DNA]</scope>
    <source>
        <strain evidence="3">JCM 4855</strain>
    </source>
</reference>
<feature type="compositionally biased region" description="Low complexity" evidence="1">
    <location>
        <begin position="65"/>
        <end position="75"/>
    </location>
</feature>
<protein>
    <submittedName>
        <fullName evidence="2">DUF6233 domain-containing protein</fullName>
    </submittedName>
</protein>
<evidence type="ECO:0000256" key="1">
    <source>
        <dbReference type="SAM" id="MobiDB-lite"/>
    </source>
</evidence>
<dbReference type="RefSeq" id="WP_308434745.1">
    <property type="nucleotide sequence ID" value="NZ_BMWA01000051.1"/>
</dbReference>
<comment type="caution">
    <text evidence="2">The sequence shown here is derived from an EMBL/GenBank/DDBJ whole genome shotgun (WGS) entry which is preliminary data.</text>
</comment>
<accession>A0ABW2E8U4</accession>
<dbReference type="InterPro" id="IPR046200">
    <property type="entry name" value="DUF6233"/>
</dbReference>
<feature type="region of interest" description="Disordered" evidence="1">
    <location>
        <begin position="1"/>
        <end position="88"/>
    </location>
</feature>
<keyword evidence="3" id="KW-1185">Reference proteome</keyword>
<sequence>MQSVRTAAVAAGRLDVLGGRADVSQRRTQRTSRAARVPRLADGGAGTAGRRSLVRPGPHHPPAARPGNPGRRPVGWKVQRMQPQGGRPGSVVVHVWDCPEAPARCPEIDAFEALEVLVGSGVM</sequence>
<proteinExistence type="predicted"/>